<evidence type="ECO:0000313" key="2">
    <source>
        <dbReference type="Proteomes" id="UP000078555"/>
    </source>
</evidence>
<dbReference type="EMBL" id="FLRD01000658">
    <property type="protein sequence ID" value="SBT55349.1"/>
    <property type="molecule type" value="Genomic_DNA"/>
</dbReference>
<sequence>MEPLEKKKIITYNMVDKFFRNNINTNMAIAEGVPESTKPEIKSVCDSIFSNQHNSNSINKDICRTLLIYFYLSKLPGGSNDPNSYCGFSNFWLNKKVRKDNGTLEEYASNFFNIFASSTNENFTGIECKNYIYNLGDETFKKMNILFTYYNNYNNFLINKNIKPDDSCKHAQKCVKIYKENIVNCSALGDEFCTKLVEFRDILMNQLLSPSICAEQQDILRSIDKKMAKSTSKNHREESSQASTISASSFGTMMGVSLLSLFLYKVTPIGSWLSPRIGNLKKTLNIGDNEGNESLFQYSEFTESNYTNGDYNIAYHFVGNS</sequence>
<gene>
    <name evidence="1" type="ORF">POVWA1_069400</name>
</gene>
<dbReference type="Pfam" id="PF05795">
    <property type="entry name" value="Plasmodium_Vir"/>
    <property type="match status" value="1"/>
</dbReference>
<protein>
    <submittedName>
        <fullName evidence="1">PIR Superfamily Protein</fullName>
    </submittedName>
</protein>
<name>A0A1A9AGX0_PLAOA</name>
<dbReference type="AlphaFoldDB" id="A0A1A9AGX0"/>
<accession>A0A1A9AGX0</accession>
<evidence type="ECO:0000313" key="1">
    <source>
        <dbReference type="EMBL" id="SBT55349.1"/>
    </source>
</evidence>
<proteinExistence type="predicted"/>
<keyword evidence="2" id="KW-1185">Reference proteome</keyword>
<dbReference type="InterPro" id="IPR008780">
    <property type="entry name" value="Plasmodium_Vir"/>
</dbReference>
<organism evidence="1 2">
    <name type="scientific">Plasmodium ovale wallikeri</name>
    <dbReference type="NCBI Taxonomy" id="864142"/>
    <lineage>
        <taxon>Eukaryota</taxon>
        <taxon>Sar</taxon>
        <taxon>Alveolata</taxon>
        <taxon>Apicomplexa</taxon>
        <taxon>Aconoidasida</taxon>
        <taxon>Haemosporida</taxon>
        <taxon>Plasmodiidae</taxon>
        <taxon>Plasmodium</taxon>
        <taxon>Plasmodium (Plasmodium)</taxon>
    </lineage>
</organism>
<dbReference type="Proteomes" id="UP000078555">
    <property type="component" value="Unassembled WGS sequence"/>
</dbReference>
<reference evidence="2" key="1">
    <citation type="submission" date="2016-05" db="EMBL/GenBank/DDBJ databases">
        <authorList>
            <person name="Naeem Raeece"/>
        </authorList>
    </citation>
    <scope>NUCLEOTIDE SEQUENCE [LARGE SCALE GENOMIC DNA]</scope>
</reference>